<dbReference type="GO" id="GO:0003735">
    <property type="term" value="F:structural constituent of ribosome"/>
    <property type="evidence" value="ECO:0007669"/>
    <property type="project" value="InterPro"/>
</dbReference>
<dbReference type="Proteomes" id="UP000597762">
    <property type="component" value="Unassembled WGS sequence"/>
</dbReference>
<proteinExistence type="inferred from homology"/>
<dbReference type="SUPFAM" id="SSF50104">
    <property type="entry name" value="Translation proteins SH3-like domain"/>
    <property type="match status" value="1"/>
</dbReference>
<sequence length="268" mass="30187">MSILTRLQPFHTSASDFGVMKFLKKGIDVKKYTMRPLPLQKSGGRGHDGRIQTHGVGGGAKHHYRMVDFKKDGPREGPPLEEKVCYVRYDPCRTADIAVVATGEKRRYILASQNMKAGDIIKTSRNIPRIPVRAYEGDSHPVGALPVGTMVHNLEIYEDDFGRIARAAGTSAQLVRKIGDKCILRMPSKREICISQHCMATVGRVSNIDHDKEHIGSPQRSRWLGIRPQSGWWHRKTGYNGRKIRPIPPMKTYSKPPPPKPDSHKYSF</sequence>
<name>A0A812E3W8_ACAPH</name>
<dbReference type="GO" id="GO:0032543">
    <property type="term" value="P:mitochondrial translation"/>
    <property type="evidence" value="ECO:0007669"/>
    <property type="project" value="TreeGrafter"/>
</dbReference>
<dbReference type="Pfam" id="PF00181">
    <property type="entry name" value="Ribosomal_L2_N"/>
    <property type="match status" value="1"/>
</dbReference>
<keyword evidence="3" id="KW-0687">Ribonucleoprotein</keyword>
<dbReference type="SUPFAM" id="SSF50249">
    <property type="entry name" value="Nucleic acid-binding proteins"/>
    <property type="match status" value="1"/>
</dbReference>
<dbReference type="Gene3D" id="2.40.50.140">
    <property type="entry name" value="Nucleic acid-binding proteins"/>
    <property type="match status" value="1"/>
</dbReference>
<evidence type="ECO:0000256" key="2">
    <source>
        <dbReference type="ARBA" id="ARBA00022980"/>
    </source>
</evidence>
<reference evidence="7" key="1">
    <citation type="submission" date="2021-01" db="EMBL/GenBank/DDBJ databases">
        <authorList>
            <person name="Li R."/>
            <person name="Bekaert M."/>
        </authorList>
    </citation>
    <scope>NUCLEOTIDE SEQUENCE</scope>
    <source>
        <strain evidence="7">Farmed</strain>
    </source>
</reference>
<accession>A0A812E3W8</accession>
<feature type="domain" description="Large ribosomal subunit protein uL2 C-terminal" evidence="5">
    <location>
        <begin position="134"/>
        <end position="256"/>
    </location>
</feature>
<dbReference type="SMART" id="SM01383">
    <property type="entry name" value="Ribosomal_L2"/>
    <property type="match status" value="1"/>
</dbReference>
<feature type="region of interest" description="Disordered" evidence="4">
    <location>
        <begin position="38"/>
        <end position="60"/>
    </location>
</feature>
<dbReference type="FunFam" id="2.40.50.140:FF:000157">
    <property type="entry name" value="39S ribosomal protein L2, mitochondrial"/>
    <property type="match status" value="1"/>
</dbReference>
<dbReference type="GO" id="GO:0005762">
    <property type="term" value="C:mitochondrial large ribosomal subunit"/>
    <property type="evidence" value="ECO:0007669"/>
    <property type="project" value="TreeGrafter"/>
</dbReference>
<dbReference type="Gene3D" id="2.30.30.30">
    <property type="match status" value="1"/>
</dbReference>
<feature type="compositionally biased region" description="Basic residues" evidence="4">
    <location>
        <begin position="235"/>
        <end position="245"/>
    </location>
</feature>
<gene>
    <name evidence="7" type="ORF">SPHA_67299</name>
</gene>
<organism evidence="7 8">
    <name type="scientific">Acanthosepion pharaonis</name>
    <name type="common">Pharaoh cuttlefish</name>
    <name type="synonym">Sepia pharaonis</name>
    <dbReference type="NCBI Taxonomy" id="158019"/>
    <lineage>
        <taxon>Eukaryota</taxon>
        <taxon>Metazoa</taxon>
        <taxon>Spiralia</taxon>
        <taxon>Lophotrochozoa</taxon>
        <taxon>Mollusca</taxon>
        <taxon>Cephalopoda</taxon>
        <taxon>Coleoidea</taxon>
        <taxon>Decapodiformes</taxon>
        <taxon>Sepiida</taxon>
        <taxon>Sepiina</taxon>
        <taxon>Sepiidae</taxon>
        <taxon>Acanthosepion</taxon>
    </lineage>
</organism>
<dbReference type="InterPro" id="IPR002171">
    <property type="entry name" value="Ribosomal_uL2"/>
</dbReference>
<comment type="caution">
    <text evidence="7">The sequence shown here is derived from an EMBL/GenBank/DDBJ whole genome shotgun (WGS) entry which is preliminary data.</text>
</comment>
<dbReference type="InterPro" id="IPR012340">
    <property type="entry name" value="NA-bd_OB-fold"/>
</dbReference>
<protein>
    <submittedName>
        <fullName evidence="7">RP-L2</fullName>
    </submittedName>
</protein>
<dbReference type="EMBL" id="CAHIKZ030004876">
    <property type="protein sequence ID" value="CAE1316632.1"/>
    <property type="molecule type" value="Genomic_DNA"/>
</dbReference>
<evidence type="ECO:0000256" key="1">
    <source>
        <dbReference type="ARBA" id="ARBA00005636"/>
    </source>
</evidence>
<dbReference type="PANTHER" id="PTHR13691">
    <property type="entry name" value="RIBOSOMAL PROTEIN L2"/>
    <property type="match status" value="1"/>
</dbReference>
<dbReference type="InterPro" id="IPR014722">
    <property type="entry name" value="Rib_uL2_dom2"/>
</dbReference>
<dbReference type="Pfam" id="PF03947">
    <property type="entry name" value="Ribosomal_L2_C"/>
    <property type="match status" value="1"/>
</dbReference>
<dbReference type="InterPro" id="IPR022666">
    <property type="entry name" value="Ribosomal_uL2_RNA-bd_dom"/>
</dbReference>
<evidence type="ECO:0000259" key="5">
    <source>
        <dbReference type="SMART" id="SM01382"/>
    </source>
</evidence>
<dbReference type="InterPro" id="IPR008991">
    <property type="entry name" value="Translation_prot_SH3-like_sf"/>
</dbReference>
<dbReference type="PANTHER" id="PTHR13691:SF73">
    <property type="entry name" value="LARGE RIBOSOMAL SUBUNIT PROTEIN UL2M"/>
    <property type="match status" value="1"/>
</dbReference>
<evidence type="ECO:0000259" key="6">
    <source>
        <dbReference type="SMART" id="SM01383"/>
    </source>
</evidence>
<dbReference type="InterPro" id="IPR022669">
    <property type="entry name" value="Ribosomal_uL2_C"/>
</dbReference>
<feature type="domain" description="Large ribosomal subunit protein uL2 RNA-binding" evidence="6">
    <location>
        <begin position="44"/>
        <end position="123"/>
    </location>
</feature>
<dbReference type="OrthoDB" id="268576at2759"/>
<dbReference type="SMART" id="SM01382">
    <property type="entry name" value="Ribosomal_L2_C"/>
    <property type="match status" value="1"/>
</dbReference>
<evidence type="ECO:0000256" key="3">
    <source>
        <dbReference type="ARBA" id="ARBA00023274"/>
    </source>
</evidence>
<feature type="region of interest" description="Disordered" evidence="4">
    <location>
        <begin position="235"/>
        <end position="268"/>
    </location>
</feature>
<evidence type="ECO:0000313" key="8">
    <source>
        <dbReference type="Proteomes" id="UP000597762"/>
    </source>
</evidence>
<evidence type="ECO:0000256" key="4">
    <source>
        <dbReference type="SAM" id="MobiDB-lite"/>
    </source>
</evidence>
<comment type="similarity">
    <text evidence="1">Belongs to the universal ribosomal protein uL2 family.</text>
</comment>
<evidence type="ECO:0000313" key="7">
    <source>
        <dbReference type="EMBL" id="CAE1316632.1"/>
    </source>
</evidence>
<keyword evidence="8" id="KW-1185">Reference proteome</keyword>
<keyword evidence="2" id="KW-0689">Ribosomal protein</keyword>
<dbReference type="AlphaFoldDB" id="A0A812E3W8"/>
<dbReference type="GO" id="GO:0003723">
    <property type="term" value="F:RNA binding"/>
    <property type="evidence" value="ECO:0007669"/>
    <property type="project" value="TreeGrafter"/>
</dbReference>